<evidence type="ECO:0000256" key="4">
    <source>
        <dbReference type="ARBA" id="ARBA00022989"/>
    </source>
</evidence>
<organism evidence="7 8">
    <name type="scientific">Miscanthus lutarioriparius</name>
    <dbReference type="NCBI Taxonomy" id="422564"/>
    <lineage>
        <taxon>Eukaryota</taxon>
        <taxon>Viridiplantae</taxon>
        <taxon>Streptophyta</taxon>
        <taxon>Embryophyta</taxon>
        <taxon>Tracheophyta</taxon>
        <taxon>Spermatophyta</taxon>
        <taxon>Magnoliopsida</taxon>
        <taxon>Liliopsida</taxon>
        <taxon>Poales</taxon>
        <taxon>Poaceae</taxon>
        <taxon>PACMAD clade</taxon>
        <taxon>Panicoideae</taxon>
        <taxon>Andropogonodae</taxon>
        <taxon>Andropogoneae</taxon>
        <taxon>Saccharinae</taxon>
        <taxon>Miscanthus</taxon>
    </lineage>
</organism>
<dbReference type="OrthoDB" id="672773at2759"/>
<feature type="transmembrane region" description="Helical" evidence="6">
    <location>
        <begin position="70"/>
        <end position="96"/>
    </location>
</feature>
<evidence type="ECO:0000256" key="5">
    <source>
        <dbReference type="ARBA" id="ARBA00023136"/>
    </source>
</evidence>
<feature type="transmembrane region" description="Helical" evidence="6">
    <location>
        <begin position="44"/>
        <end position="64"/>
    </location>
</feature>
<dbReference type="EMBL" id="CAJGYO010000008">
    <property type="protein sequence ID" value="CAD6249641.1"/>
    <property type="molecule type" value="Genomic_DNA"/>
</dbReference>
<evidence type="ECO:0000256" key="1">
    <source>
        <dbReference type="ARBA" id="ARBA00004141"/>
    </source>
</evidence>
<dbReference type="Proteomes" id="UP000604825">
    <property type="component" value="Unassembled WGS sequence"/>
</dbReference>
<feature type="transmembrane region" description="Helical" evidence="6">
    <location>
        <begin position="12"/>
        <end position="32"/>
    </location>
</feature>
<reference evidence="7" key="1">
    <citation type="submission" date="2020-10" db="EMBL/GenBank/DDBJ databases">
        <authorList>
            <person name="Han B."/>
            <person name="Lu T."/>
            <person name="Zhao Q."/>
            <person name="Huang X."/>
            <person name="Zhao Y."/>
        </authorList>
    </citation>
    <scope>NUCLEOTIDE SEQUENCE</scope>
</reference>
<keyword evidence="3 6" id="KW-0812">Transmembrane</keyword>
<dbReference type="InterPro" id="IPR018499">
    <property type="entry name" value="Tetraspanin/Peripherin"/>
</dbReference>
<keyword evidence="4 6" id="KW-1133">Transmembrane helix</keyword>
<proteinExistence type="inferred from homology"/>
<dbReference type="GO" id="GO:0009734">
    <property type="term" value="P:auxin-activated signaling pathway"/>
    <property type="evidence" value="ECO:0007669"/>
    <property type="project" value="InterPro"/>
</dbReference>
<sequence>MASLSNGVLGALNFISLLASVALIGAGAYVLAQPATECQRLVRVPAMALGAAFLLLSVMALAGACCRATPLLWAYVVAIFVILIGMFVATAFAFAVTNRGAAAAVSGAGYGEYRIGDYSGWLQDRVGDYETWHRIQSCIADAGVCGGGWVHAGINAGELYQRYLPLVQSGCCKPPAYCGFQSVNATFWATPASGAATTADAIDCRAWSNDQRVLCFQCDACKAGVVATARLHWRAVAALNVAVLVLVMLVYSLGCCAIRNNHNRRYYY</sequence>
<evidence type="ECO:0000256" key="3">
    <source>
        <dbReference type="ARBA" id="ARBA00022692"/>
    </source>
</evidence>
<protein>
    <submittedName>
        <fullName evidence="7">Uncharacterized protein</fullName>
    </submittedName>
</protein>
<comment type="caution">
    <text evidence="7">The sequence shown here is derived from an EMBL/GenBank/DDBJ whole genome shotgun (WGS) entry which is preliminary data.</text>
</comment>
<feature type="transmembrane region" description="Helical" evidence="6">
    <location>
        <begin position="235"/>
        <end position="254"/>
    </location>
</feature>
<dbReference type="InterPro" id="IPR044991">
    <property type="entry name" value="TET_plant"/>
</dbReference>
<dbReference type="AlphaFoldDB" id="A0A811Q0N6"/>
<comment type="subcellular location">
    <subcellularLocation>
        <location evidence="1">Membrane</location>
        <topology evidence="1">Multi-pass membrane protein</topology>
    </subcellularLocation>
</comment>
<dbReference type="PANTHER" id="PTHR32191">
    <property type="entry name" value="TETRASPANIN-8-RELATED"/>
    <property type="match status" value="1"/>
</dbReference>
<gene>
    <name evidence="7" type="ORF">NCGR_LOCUS33456</name>
</gene>
<evidence type="ECO:0000313" key="8">
    <source>
        <dbReference type="Proteomes" id="UP000604825"/>
    </source>
</evidence>
<evidence type="ECO:0000256" key="6">
    <source>
        <dbReference type="SAM" id="Phobius"/>
    </source>
</evidence>
<comment type="similarity">
    <text evidence="2">Belongs to the tetraspanin (TM4SF) family.</text>
</comment>
<accession>A0A811Q0N6</accession>
<evidence type="ECO:0000313" key="7">
    <source>
        <dbReference type="EMBL" id="CAD6249641.1"/>
    </source>
</evidence>
<keyword evidence="5 6" id="KW-0472">Membrane</keyword>
<name>A0A811Q0N6_9POAL</name>
<keyword evidence="8" id="KW-1185">Reference proteome</keyword>
<evidence type="ECO:0000256" key="2">
    <source>
        <dbReference type="ARBA" id="ARBA00006840"/>
    </source>
</evidence>
<dbReference type="GO" id="GO:0016020">
    <property type="term" value="C:membrane"/>
    <property type="evidence" value="ECO:0007669"/>
    <property type="project" value="UniProtKB-SubCell"/>
</dbReference>
<dbReference type="Pfam" id="PF00335">
    <property type="entry name" value="Tetraspanin"/>
    <property type="match status" value="1"/>
</dbReference>